<dbReference type="Proteomes" id="UP000070054">
    <property type="component" value="Unassembled WGS sequence"/>
</dbReference>
<reference evidence="2 3" key="1">
    <citation type="submission" date="2014-02" db="EMBL/GenBank/DDBJ databases">
        <title>The genome sequence of Colletotrichum nymphaeae SA-01.</title>
        <authorList>
            <person name="Baroncelli R."/>
            <person name="Thon M.R."/>
        </authorList>
    </citation>
    <scope>NUCLEOTIDE SEQUENCE [LARGE SCALE GENOMIC DNA]</scope>
    <source>
        <strain evidence="2 3">SA-01</strain>
    </source>
</reference>
<evidence type="ECO:0000313" key="3">
    <source>
        <dbReference type="Proteomes" id="UP000070054"/>
    </source>
</evidence>
<comment type="caution">
    <text evidence="2">The sequence shown here is derived from an EMBL/GenBank/DDBJ whole genome shotgun (WGS) entry which is preliminary data.</text>
</comment>
<feature type="compositionally biased region" description="Polar residues" evidence="1">
    <location>
        <begin position="260"/>
        <end position="273"/>
    </location>
</feature>
<evidence type="ECO:0000313" key="2">
    <source>
        <dbReference type="EMBL" id="KXH50912.1"/>
    </source>
</evidence>
<feature type="region of interest" description="Disordered" evidence="1">
    <location>
        <begin position="355"/>
        <end position="377"/>
    </location>
</feature>
<dbReference type="EMBL" id="JEMN01001036">
    <property type="protein sequence ID" value="KXH50912.1"/>
    <property type="molecule type" value="Genomic_DNA"/>
</dbReference>
<gene>
    <name evidence="2" type="ORF">CNYM01_03366</name>
</gene>
<protein>
    <submittedName>
        <fullName evidence="2">Uncharacterized protein</fullName>
    </submittedName>
</protein>
<name>A0A135TS71_9PEZI</name>
<feature type="region of interest" description="Disordered" evidence="1">
    <location>
        <begin position="116"/>
        <end position="166"/>
    </location>
</feature>
<dbReference type="AlphaFoldDB" id="A0A135TS71"/>
<sequence length="481" mass="52590">MSSSSSSSSSSSAAEAQQTQSKCPVLSCPALLASPTLYLSCSAALGGAADGRSTRSNLDLERTASRPPLCPPSRGSGQARQAAKVKTRRKYLWVSRYIDNCSLSLFLSLLAQGPPPPPQPAQLPVVKTQDPRPKKLKSWDKEHGAQSAEARSKLKAGAVDPSRLREIARRPEEEAYHYRWTPRSPSTHRRRSGWATANELEMIDIIPLLVQQDSLPKAASVFLPTDFPRHIDRVPKLSSPVHWEGKKSKKVFRQLGGPSPSCQCHSPMSVTEPTSKDHPYFPSPIKRAQSPHYHGKGRPLSDQSFARCEESLTSDSSKFKHTYISTSRAGQGLEVLAPEKRSLAVVDEKPMSMLPDPGCPSSSALLGSSPPPPNPAERCPQLLKSLSDLTKNLAAAVTVREGGGKKRRRLVRLSCIELNPSIRLEREKRKKSKYEAFSGHNLRSPGFARVAFPPLCGILPLILTFHTKHASNLTARNSGMT</sequence>
<feature type="compositionally biased region" description="Basic and acidic residues" evidence="1">
    <location>
        <begin position="129"/>
        <end position="144"/>
    </location>
</feature>
<accession>A0A135TS71</accession>
<evidence type="ECO:0000256" key="1">
    <source>
        <dbReference type="SAM" id="MobiDB-lite"/>
    </source>
</evidence>
<feature type="region of interest" description="Disordered" evidence="1">
    <location>
        <begin position="256"/>
        <end position="276"/>
    </location>
</feature>
<keyword evidence="3" id="KW-1185">Reference proteome</keyword>
<feature type="compositionally biased region" description="Low complexity" evidence="1">
    <location>
        <begin position="359"/>
        <end position="368"/>
    </location>
</feature>
<proteinExistence type="predicted"/>
<organism evidence="2 3">
    <name type="scientific">Colletotrichum nymphaeae SA-01</name>
    <dbReference type="NCBI Taxonomy" id="1460502"/>
    <lineage>
        <taxon>Eukaryota</taxon>
        <taxon>Fungi</taxon>
        <taxon>Dikarya</taxon>
        <taxon>Ascomycota</taxon>
        <taxon>Pezizomycotina</taxon>
        <taxon>Sordariomycetes</taxon>
        <taxon>Hypocreomycetidae</taxon>
        <taxon>Glomerellales</taxon>
        <taxon>Glomerellaceae</taxon>
        <taxon>Colletotrichum</taxon>
        <taxon>Colletotrichum acutatum species complex</taxon>
    </lineage>
</organism>
<feature type="region of interest" description="Disordered" evidence="1">
    <location>
        <begin position="49"/>
        <end position="82"/>
    </location>
</feature>